<keyword evidence="1" id="KW-1133">Transmembrane helix</keyword>
<dbReference type="Proteomes" id="UP001181355">
    <property type="component" value="Chromosome"/>
</dbReference>
<dbReference type="RefSeq" id="WP_309482632.1">
    <property type="nucleotide sequence ID" value="NZ_CP133720.1"/>
</dbReference>
<accession>A0ABY9RIU1</accession>
<organism evidence="2 3">
    <name type="scientific">Undibacterium cyanobacteriorum</name>
    <dbReference type="NCBI Taxonomy" id="3073561"/>
    <lineage>
        <taxon>Bacteria</taxon>
        <taxon>Pseudomonadati</taxon>
        <taxon>Pseudomonadota</taxon>
        <taxon>Betaproteobacteria</taxon>
        <taxon>Burkholderiales</taxon>
        <taxon>Oxalobacteraceae</taxon>
        <taxon>Undibacterium</taxon>
    </lineage>
</organism>
<feature type="transmembrane region" description="Helical" evidence="1">
    <location>
        <begin position="41"/>
        <end position="62"/>
    </location>
</feature>
<evidence type="ECO:0000313" key="2">
    <source>
        <dbReference type="EMBL" id="WMW81142.1"/>
    </source>
</evidence>
<dbReference type="EMBL" id="CP133720">
    <property type="protein sequence ID" value="WMW81142.1"/>
    <property type="molecule type" value="Genomic_DNA"/>
</dbReference>
<keyword evidence="1" id="KW-0472">Membrane</keyword>
<evidence type="ECO:0000313" key="3">
    <source>
        <dbReference type="Proteomes" id="UP001181355"/>
    </source>
</evidence>
<sequence>MKISQSTISLVLRSSIAAGALVTLLLVFANDVFPQVAFTKLLFTTLSACLAILMMAIAVIYLKANINQFVLRHRGVDTAWLWFARNPPGIDHIEK</sequence>
<evidence type="ECO:0000256" key="1">
    <source>
        <dbReference type="SAM" id="Phobius"/>
    </source>
</evidence>
<feature type="transmembrane region" description="Helical" evidence="1">
    <location>
        <begin position="7"/>
        <end position="29"/>
    </location>
</feature>
<protein>
    <recommendedName>
        <fullName evidence="4">GGDEF domain-containing protein</fullName>
    </recommendedName>
</protein>
<evidence type="ECO:0008006" key="4">
    <source>
        <dbReference type="Google" id="ProtNLM"/>
    </source>
</evidence>
<name>A0ABY9RIU1_9BURK</name>
<reference evidence="2" key="1">
    <citation type="submission" date="2023-09" db="EMBL/GenBank/DDBJ databases">
        <title>Undibacterium sp. 20NA77.5 isolated from freshwater.</title>
        <authorList>
            <person name="Le V."/>
            <person name="Ko S.-R."/>
            <person name="Ahn C.-Y."/>
            <person name="Oh H.-M."/>
        </authorList>
    </citation>
    <scope>NUCLEOTIDE SEQUENCE</scope>
    <source>
        <strain evidence="2">20NA77.5</strain>
    </source>
</reference>
<keyword evidence="1" id="KW-0812">Transmembrane</keyword>
<gene>
    <name evidence="2" type="ORF">RF679_02380</name>
</gene>
<proteinExistence type="predicted"/>
<keyword evidence="3" id="KW-1185">Reference proteome</keyword>